<organism evidence="1 2">
    <name type="scientific">Corymbia citriodora subsp. variegata</name>
    <dbReference type="NCBI Taxonomy" id="360336"/>
    <lineage>
        <taxon>Eukaryota</taxon>
        <taxon>Viridiplantae</taxon>
        <taxon>Streptophyta</taxon>
        <taxon>Embryophyta</taxon>
        <taxon>Tracheophyta</taxon>
        <taxon>Spermatophyta</taxon>
        <taxon>Magnoliopsida</taxon>
        <taxon>eudicotyledons</taxon>
        <taxon>Gunneridae</taxon>
        <taxon>Pentapetalae</taxon>
        <taxon>rosids</taxon>
        <taxon>malvids</taxon>
        <taxon>Myrtales</taxon>
        <taxon>Myrtaceae</taxon>
        <taxon>Myrtoideae</taxon>
        <taxon>Eucalypteae</taxon>
        <taxon>Corymbia</taxon>
    </lineage>
</organism>
<sequence length="71" mass="7979">MMEVSVGQSTARVVNDRVYVAVGRDVQESKSTLDWALVNFGDHFRIIHVHQPHQLNPSREYSGSKMVALPS</sequence>
<accession>A0A8T0CGQ8</accession>
<dbReference type="Proteomes" id="UP000806378">
    <property type="component" value="Unassembled WGS sequence"/>
</dbReference>
<dbReference type="AlphaFoldDB" id="A0A8T0CGQ8"/>
<comment type="caution">
    <text evidence="1">The sequence shown here is derived from an EMBL/GenBank/DDBJ whole genome shotgun (WGS) entry which is preliminary data.</text>
</comment>
<reference evidence="1" key="1">
    <citation type="submission" date="2020-05" db="EMBL/GenBank/DDBJ databases">
        <title>WGS assembly of Corymbia citriodora subspecies variegata.</title>
        <authorList>
            <person name="Barry K."/>
            <person name="Hundley H."/>
            <person name="Shu S."/>
            <person name="Jenkins J."/>
            <person name="Grimwood J."/>
            <person name="Baten A."/>
        </authorList>
    </citation>
    <scope>NUCLEOTIDE SEQUENCE</scope>
    <source>
        <strain evidence="1">CV2-018</strain>
    </source>
</reference>
<dbReference type="EMBL" id="MU091860">
    <property type="protein sequence ID" value="KAF7846781.1"/>
    <property type="molecule type" value="Genomic_DNA"/>
</dbReference>
<dbReference type="Gramene" id="rna-gnl|WGS:JABURB|Cocit.L3758.1">
    <property type="protein sequence ID" value="cds-KAF7846781.1"/>
    <property type="gene ID" value="gene-BT93_L3758"/>
</dbReference>
<dbReference type="OrthoDB" id="1675459at2759"/>
<evidence type="ECO:0000313" key="1">
    <source>
        <dbReference type="EMBL" id="KAF7846781.1"/>
    </source>
</evidence>
<name>A0A8T0CGQ8_CORYI</name>
<keyword evidence="2" id="KW-1185">Reference proteome</keyword>
<gene>
    <name evidence="1" type="ORF">BT93_L3758</name>
</gene>
<proteinExistence type="predicted"/>
<protein>
    <submittedName>
        <fullName evidence="1">Uncharacterized protein</fullName>
    </submittedName>
</protein>
<evidence type="ECO:0000313" key="2">
    <source>
        <dbReference type="Proteomes" id="UP000806378"/>
    </source>
</evidence>